<keyword evidence="2 4" id="KW-0808">Transferase</keyword>
<evidence type="ECO:0000256" key="1">
    <source>
        <dbReference type="ARBA" id="ARBA00022603"/>
    </source>
</evidence>
<evidence type="ECO:0000313" key="6">
    <source>
        <dbReference type="Proteomes" id="UP000606786"/>
    </source>
</evidence>
<dbReference type="SUPFAM" id="SSF53335">
    <property type="entry name" value="S-adenosyl-L-methionine-dependent methyltransferases"/>
    <property type="match status" value="1"/>
</dbReference>
<dbReference type="Proteomes" id="UP000606786">
    <property type="component" value="Unassembled WGS sequence"/>
</dbReference>
<comment type="similarity">
    <text evidence="4">Belongs to the BMT2 family.</text>
</comment>
<evidence type="ECO:0000256" key="3">
    <source>
        <dbReference type="ARBA" id="ARBA00022691"/>
    </source>
</evidence>
<dbReference type="InterPro" id="IPR021867">
    <property type="entry name" value="Bmt2/SAMTOR"/>
</dbReference>
<proteinExistence type="inferred from homology"/>
<dbReference type="PANTHER" id="PTHR21008">
    <property type="entry name" value="S-ADENOSYLMETHIONINE SENSOR UPSTREAM OF MTORC1-RELATED"/>
    <property type="match status" value="1"/>
</dbReference>
<dbReference type="GO" id="GO:0032259">
    <property type="term" value="P:methylation"/>
    <property type="evidence" value="ECO:0007669"/>
    <property type="project" value="UniProtKB-KW"/>
</dbReference>
<comment type="caution">
    <text evidence="5">The sequence shown here is derived from an EMBL/GenBank/DDBJ whole genome shotgun (WGS) entry which is preliminary data.</text>
</comment>
<feature type="binding site" evidence="4">
    <location>
        <position position="135"/>
    </location>
    <ligand>
        <name>S-adenosyl-L-methionine</name>
        <dbReference type="ChEBI" id="CHEBI:59789"/>
    </ligand>
</feature>
<dbReference type="Gene3D" id="3.40.50.150">
    <property type="entry name" value="Vaccinia Virus protein VP39"/>
    <property type="match status" value="1"/>
</dbReference>
<evidence type="ECO:0000256" key="4">
    <source>
        <dbReference type="HAMAP-Rule" id="MF_03044"/>
    </source>
</evidence>
<sequence length="305" mass="35629">MDDFSEDSKKEHLRLAGIIKDCHDNLRTQSKLKGMNEAWNEHLQNTTLLAEYSTAMHRLASIWETNTKNPNLYARSRVKWTIDYCKKYFFTNKYFLEKREREHRLWASYVNMPPFVDTSSLRTSFPNVINVLDVGSCFNPFAGEKNLNVTAIDLFPATKDVLKADFLQVITENIDKIVVENGKVNRLPCEYFECIIFSLLLEYIPSPEERLHCCQKAYDLLRTEGILIIITPDSQHVGKNAKLMKNWRYTLGTLGFFRIYFEKLPHITCMVFRKTIVPAVAQQWAALHREDYMTNTINIPQDKVK</sequence>
<dbReference type="Pfam" id="PF13489">
    <property type="entry name" value="Methyltransf_23"/>
    <property type="match status" value="1"/>
</dbReference>
<comment type="function">
    <text evidence="4">S-adenosyl-L-methionine-binding protein that acts as an inhibitor of mTORC1 signaling. Acts as a sensor of S-adenosyl-L-methionine to signal methionine sufficiency to mTORC1. Probably also acts as a S-adenosyl-L-methionine-dependent methyltransferase.</text>
</comment>
<dbReference type="EMBL" id="CAJHJT010000056">
    <property type="protein sequence ID" value="CAD7013660.1"/>
    <property type="molecule type" value="Genomic_DNA"/>
</dbReference>
<dbReference type="CDD" id="cd02440">
    <property type="entry name" value="AdoMet_MTases"/>
    <property type="match status" value="1"/>
</dbReference>
<gene>
    <name evidence="5" type="ORF">CCAP1982_LOCUS21702</name>
</gene>
<dbReference type="HAMAP" id="MF_03044">
    <property type="entry name" value="BMT2"/>
    <property type="match status" value="1"/>
</dbReference>
<dbReference type="OrthoDB" id="5954793at2759"/>
<dbReference type="GO" id="GO:1904262">
    <property type="term" value="P:negative regulation of TORC1 signaling"/>
    <property type="evidence" value="ECO:0007669"/>
    <property type="project" value="TreeGrafter"/>
</dbReference>
<reference evidence="5" key="1">
    <citation type="submission" date="2020-11" db="EMBL/GenBank/DDBJ databases">
        <authorList>
            <person name="Whitehead M."/>
        </authorList>
    </citation>
    <scope>NUCLEOTIDE SEQUENCE</scope>
    <source>
        <strain evidence="5">EGII</strain>
    </source>
</reference>
<accession>A0A811VEE1</accession>
<keyword evidence="1 4" id="KW-0489">Methyltransferase</keyword>
<dbReference type="PANTHER" id="PTHR21008:SF0">
    <property type="entry name" value="S-ADENOSYLMETHIONINE SENSOR UPSTREAM OF MTORC1"/>
    <property type="match status" value="1"/>
</dbReference>
<keyword evidence="3 4" id="KW-0949">S-adenosyl-L-methionine</keyword>
<dbReference type="AlphaFoldDB" id="A0A811VEE1"/>
<evidence type="ECO:0000256" key="2">
    <source>
        <dbReference type="ARBA" id="ARBA00022679"/>
    </source>
</evidence>
<name>A0A811VEE1_CERCA</name>
<keyword evidence="6" id="KW-1185">Reference proteome</keyword>
<dbReference type="InterPro" id="IPR029063">
    <property type="entry name" value="SAM-dependent_MTases_sf"/>
</dbReference>
<organism evidence="5 6">
    <name type="scientific">Ceratitis capitata</name>
    <name type="common">Mediterranean fruit fly</name>
    <name type="synonym">Tephritis capitata</name>
    <dbReference type="NCBI Taxonomy" id="7213"/>
    <lineage>
        <taxon>Eukaryota</taxon>
        <taxon>Metazoa</taxon>
        <taxon>Ecdysozoa</taxon>
        <taxon>Arthropoda</taxon>
        <taxon>Hexapoda</taxon>
        <taxon>Insecta</taxon>
        <taxon>Pterygota</taxon>
        <taxon>Neoptera</taxon>
        <taxon>Endopterygota</taxon>
        <taxon>Diptera</taxon>
        <taxon>Brachycera</taxon>
        <taxon>Muscomorpha</taxon>
        <taxon>Tephritoidea</taxon>
        <taxon>Tephritidae</taxon>
        <taxon>Ceratitis</taxon>
        <taxon>Ceratitis</taxon>
    </lineage>
</organism>
<evidence type="ECO:0000313" key="5">
    <source>
        <dbReference type="EMBL" id="CAD7013660.1"/>
    </source>
</evidence>
<dbReference type="GO" id="GO:0008168">
    <property type="term" value="F:methyltransferase activity"/>
    <property type="evidence" value="ECO:0007669"/>
    <property type="project" value="UniProtKB-UniRule"/>
</dbReference>
<dbReference type="EC" id="2.1.1.-" evidence="4"/>
<feature type="binding site" evidence="4">
    <location>
        <position position="153"/>
    </location>
    <ligand>
        <name>S-adenosyl-L-methionine</name>
        <dbReference type="ChEBI" id="CHEBI:59789"/>
    </ligand>
</feature>
<protein>
    <recommendedName>
        <fullName evidence="4">S-adenosylmethionine sensor upstream of mTORC1</fullName>
    </recommendedName>
    <alternativeName>
        <fullName evidence="4">Probable methyltransferase BMT2 homolog</fullName>
        <ecNumber evidence="4">2.1.1.-</ecNumber>
    </alternativeName>
</protein>